<feature type="domain" description="ATP-grasp" evidence="5">
    <location>
        <begin position="32"/>
        <end position="91"/>
    </location>
</feature>
<dbReference type="SUPFAM" id="SSF52210">
    <property type="entry name" value="Succinyl-CoA synthetase domains"/>
    <property type="match status" value="2"/>
</dbReference>
<name>A0A9W6DI54_9FIRM</name>
<dbReference type="GO" id="GO:0046872">
    <property type="term" value="F:metal ion binding"/>
    <property type="evidence" value="ECO:0007669"/>
    <property type="project" value="InterPro"/>
</dbReference>
<dbReference type="Gene3D" id="3.40.50.261">
    <property type="entry name" value="Succinyl-CoA synthetase domains"/>
    <property type="match status" value="2"/>
</dbReference>
<dbReference type="InterPro" id="IPR011761">
    <property type="entry name" value="ATP-grasp"/>
</dbReference>
<organism evidence="6 7">
    <name type="scientific">Vallitalea longa</name>
    <dbReference type="NCBI Taxonomy" id="2936439"/>
    <lineage>
        <taxon>Bacteria</taxon>
        <taxon>Bacillati</taxon>
        <taxon>Bacillota</taxon>
        <taxon>Clostridia</taxon>
        <taxon>Lachnospirales</taxon>
        <taxon>Vallitaleaceae</taxon>
        <taxon>Vallitalea</taxon>
    </lineage>
</organism>
<dbReference type="SUPFAM" id="SSF56059">
    <property type="entry name" value="Glutathione synthetase ATP-binding domain-like"/>
    <property type="match status" value="1"/>
</dbReference>
<dbReference type="PANTHER" id="PTHR43334">
    <property type="entry name" value="ACETATE--COA LIGASE [ADP-FORMING]"/>
    <property type="match status" value="1"/>
</dbReference>
<dbReference type="SUPFAM" id="SSF51735">
    <property type="entry name" value="NAD(P)-binding Rossmann-fold domains"/>
    <property type="match status" value="1"/>
</dbReference>
<gene>
    <name evidence="6" type="ORF">SH1V18_46280</name>
</gene>
<dbReference type="Gene3D" id="3.30.1490.20">
    <property type="entry name" value="ATP-grasp fold, A domain"/>
    <property type="match status" value="1"/>
</dbReference>
<dbReference type="GO" id="GO:0005524">
    <property type="term" value="F:ATP binding"/>
    <property type="evidence" value="ECO:0007669"/>
    <property type="project" value="UniProtKB-UniRule"/>
</dbReference>
<dbReference type="Pfam" id="PF13380">
    <property type="entry name" value="CoA_binding_2"/>
    <property type="match status" value="1"/>
</dbReference>
<dbReference type="Pfam" id="PF13549">
    <property type="entry name" value="ATP-grasp_5"/>
    <property type="match status" value="1"/>
</dbReference>
<dbReference type="PROSITE" id="PS50975">
    <property type="entry name" value="ATP_GRASP"/>
    <property type="match status" value="1"/>
</dbReference>
<dbReference type="Gene3D" id="3.30.470.20">
    <property type="entry name" value="ATP-grasp fold, B domain"/>
    <property type="match status" value="1"/>
</dbReference>
<reference evidence="6" key="1">
    <citation type="submission" date="2022-06" db="EMBL/GenBank/DDBJ databases">
        <title>Vallitalea longa sp. nov., an anaerobic bacterium isolated from marine sediment.</title>
        <authorList>
            <person name="Hirano S."/>
            <person name="Terahara T."/>
            <person name="Mori K."/>
            <person name="Hamada M."/>
            <person name="Matsumoto R."/>
            <person name="Kobayashi T."/>
        </authorList>
    </citation>
    <scope>NUCLEOTIDE SEQUENCE</scope>
    <source>
        <strain evidence="6">SH18-1</strain>
    </source>
</reference>
<protein>
    <recommendedName>
        <fullName evidence="5">ATP-grasp domain-containing protein</fullName>
    </recommendedName>
</protein>
<dbReference type="Pfam" id="PF13607">
    <property type="entry name" value="Succ_CoA_lig"/>
    <property type="match status" value="1"/>
</dbReference>
<evidence type="ECO:0000256" key="4">
    <source>
        <dbReference type="PROSITE-ProRule" id="PRU00409"/>
    </source>
</evidence>
<evidence type="ECO:0000313" key="6">
    <source>
        <dbReference type="EMBL" id="GKX32148.1"/>
    </source>
</evidence>
<dbReference type="EMBL" id="BRLB01000027">
    <property type="protein sequence ID" value="GKX32148.1"/>
    <property type="molecule type" value="Genomic_DNA"/>
</dbReference>
<dbReference type="InterPro" id="IPR003781">
    <property type="entry name" value="CoA-bd"/>
</dbReference>
<keyword evidence="1" id="KW-0436">Ligase</keyword>
<dbReference type="PANTHER" id="PTHR43334:SF1">
    <property type="entry name" value="3-HYDROXYPROPIONATE--COA LIGASE [ADP-FORMING]"/>
    <property type="match status" value="1"/>
</dbReference>
<dbReference type="InterPro" id="IPR013815">
    <property type="entry name" value="ATP_grasp_subdomain_1"/>
</dbReference>
<evidence type="ECO:0000256" key="3">
    <source>
        <dbReference type="ARBA" id="ARBA00022840"/>
    </source>
</evidence>
<keyword evidence="2 4" id="KW-0547">Nucleotide-binding</keyword>
<dbReference type="InterPro" id="IPR032875">
    <property type="entry name" value="Succ_CoA_lig_flav_dom"/>
</dbReference>
<dbReference type="InterPro" id="IPR036291">
    <property type="entry name" value="NAD(P)-bd_dom_sf"/>
</dbReference>
<proteinExistence type="predicted"/>
<sequence>MNISIGSISIINDILDNAYENGRKTLYEHEVYMLLKSIGLDVPKFVFVKDSNELTEKMLEKFGHDIVVKIVSSDISHKQKLGGVKVVKNQETLYVGYVLDKMKKEVLSHFDEDKPKIEGFLIVEFVPHTQSIGYEVLIGGKDDSSFGPVITFTKGGDDAEFFAKYYDPANLFLPPFSYKKALELVNDLNICHKFKEIGHEEYLGLMAKAASLISSFAFHYSYACKEKPKYIIKALDINPFVITKDNRFIAVDGFAQFEKADAMKETMKEANVTNIEPFFNPKGIAVIGVSANPDKHSMGREIAKLLHDLGREDIYFVNNKGGKTVIGDKEYVLYKSIDEIPVHTELAVYVAKAKYVFSFFEDMKTNIPKSVVLIPGIPSDMKYAEFKENLSKVLPEDIRIIGPNCMGVFYGNDEVNQGVNTLFIDEERLELNTCEDSNTVFLTQSGGMALTLIDKFSHLKIFKSVVSFGNKYDVKIVDLIKYFAPKDDISNIALYVEGFDEGEGRKFYELAKDIDKPIIIYKSGKTDAGAKAAASHTAAMSGDYDVFKAVCEQAGVILIDDIKTYYDCIKAFSLLADKKVNGRKVAGVVNAGFEATIAADELGNLELATLSDETKEKLEQLNYHGLIDTSSSIIDVTPMTEDVLYAKYIETIIQDDAVDALFVSIVPHANDLRALPNACYEDDSLANTLVRLVKKYNKPITVSVNAGKFYREFISIMEEGKIAVYSDIRSSVKALDTFVSYNTRDLQ</sequence>
<evidence type="ECO:0000256" key="1">
    <source>
        <dbReference type="ARBA" id="ARBA00022598"/>
    </source>
</evidence>
<dbReference type="AlphaFoldDB" id="A0A9W6DI54"/>
<comment type="caution">
    <text evidence="6">The sequence shown here is derived from an EMBL/GenBank/DDBJ whole genome shotgun (WGS) entry which is preliminary data.</text>
</comment>
<evidence type="ECO:0000259" key="5">
    <source>
        <dbReference type="PROSITE" id="PS50975"/>
    </source>
</evidence>
<dbReference type="InterPro" id="IPR016102">
    <property type="entry name" value="Succinyl-CoA_synth-like"/>
</dbReference>
<evidence type="ECO:0000256" key="2">
    <source>
        <dbReference type="ARBA" id="ARBA00022741"/>
    </source>
</evidence>
<dbReference type="Gene3D" id="3.40.50.720">
    <property type="entry name" value="NAD(P)-binding Rossmann-like Domain"/>
    <property type="match status" value="1"/>
</dbReference>
<evidence type="ECO:0000313" key="7">
    <source>
        <dbReference type="Proteomes" id="UP001144256"/>
    </source>
</evidence>
<accession>A0A9W6DI54</accession>
<dbReference type="GO" id="GO:0016874">
    <property type="term" value="F:ligase activity"/>
    <property type="evidence" value="ECO:0007669"/>
    <property type="project" value="UniProtKB-KW"/>
</dbReference>
<keyword evidence="7" id="KW-1185">Reference proteome</keyword>
<dbReference type="Proteomes" id="UP001144256">
    <property type="component" value="Unassembled WGS sequence"/>
</dbReference>
<dbReference type="InterPro" id="IPR051538">
    <property type="entry name" value="Acyl-CoA_Synth/Transferase"/>
</dbReference>
<dbReference type="RefSeq" id="WP_281819573.1">
    <property type="nucleotide sequence ID" value="NZ_BRLB01000027.1"/>
</dbReference>
<keyword evidence="3 4" id="KW-0067">ATP-binding</keyword>